<organism evidence="9 10">
    <name type="scientific">Flavobacterium taihuense</name>
    <dbReference type="NCBI Taxonomy" id="2857508"/>
    <lineage>
        <taxon>Bacteria</taxon>
        <taxon>Pseudomonadati</taxon>
        <taxon>Bacteroidota</taxon>
        <taxon>Flavobacteriia</taxon>
        <taxon>Flavobacteriales</taxon>
        <taxon>Flavobacteriaceae</taxon>
        <taxon>Flavobacterium</taxon>
    </lineage>
</organism>
<dbReference type="Proteomes" id="UP000812031">
    <property type="component" value="Unassembled WGS sequence"/>
</dbReference>
<dbReference type="GO" id="GO:0016301">
    <property type="term" value="F:kinase activity"/>
    <property type="evidence" value="ECO:0007669"/>
    <property type="project" value="UniProtKB-KW"/>
</dbReference>
<dbReference type="Pfam" id="PF02518">
    <property type="entry name" value="HATPase_c"/>
    <property type="match status" value="1"/>
</dbReference>
<dbReference type="CDD" id="cd00075">
    <property type="entry name" value="HATPase"/>
    <property type="match status" value="1"/>
</dbReference>
<dbReference type="InterPro" id="IPR019734">
    <property type="entry name" value="TPR_rpt"/>
</dbReference>
<dbReference type="PANTHER" id="PTHR43711">
    <property type="entry name" value="TWO-COMPONENT HISTIDINE KINASE"/>
    <property type="match status" value="1"/>
</dbReference>
<reference evidence="9 10" key="1">
    <citation type="submission" date="2021-07" db="EMBL/GenBank/DDBJ databases">
        <title>Flavobacterium sp. nov. isolated from sediment on the Taihu Lake.</title>
        <authorList>
            <person name="Qu J.-H."/>
        </authorList>
    </citation>
    <scope>NUCLEOTIDE SEQUENCE [LARGE SCALE GENOMIC DNA]</scope>
    <source>
        <strain evidence="9 10">NAS39</strain>
    </source>
</reference>
<comment type="caution">
    <text evidence="9">The sequence shown here is derived from an EMBL/GenBank/DDBJ whole genome shotgun (WGS) entry which is preliminary data.</text>
</comment>
<keyword evidence="3" id="KW-0808">Transferase</keyword>
<evidence type="ECO:0000256" key="6">
    <source>
        <dbReference type="PROSITE-ProRule" id="PRU00339"/>
    </source>
</evidence>
<proteinExistence type="predicted"/>
<dbReference type="SMART" id="SM00028">
    <property type="entry name" value="TPR"/>
    <property type="match status" value="5"/>
</dbReference>
<evidence type="ECO:0000256" key="3">
    <source>
        <dbReference type="ARBA" id="ARBA00022679"/>
    </source>
</evidence>
<feature type="repeat" description="TPR" evidence="6">
    <location>
        <begin position="59"/>
        <end position="92"/>
    </location>
</feature>
<dbReference type="SMART" id="SM00387">
    <property type="entry name" value="HATPase_c"/>
    <property type="match status" value="1"/>
</dbReference>
<evidence type="ECO:0000256" key="2">
    <source>
        <dbReference type="ARBA" id="ARBA00012438"/>
    </source>
</evidence>
<evidence type="ECO:0000313" key="10">
    <source>
        <dbReference type="Proteomes" id="UP000812031"/>
    </source>
</evidence>
<keyword evidence="6" id="KW-0802">TPR repeat</keyword>
<evidence type="ECO:0000256" key="5">
    <source>
        <dbReference type="ARBA" id="ARBA00023012"/>
    </source>
</evidence>
<accession>A0ABS6XVS8</accession>
<evidence type="ECO:0000256" key="4">
    <source>
        <dbReference type="ARBA" id="ARBA00022777"/>
    </source>
</evidence>
<comment type="catalytic activity">
    <reaction evidence="1">
        <text>ATP + protein L-histidine = ADP + protein N-phospho-L-histidine.</text>
        <dbReference type="EC" id="2.7.13.3"/>
    </reaction>
</comment>
<dbReference type="Pfam" id="PF13424">
    <property type="entry name" value="TPR_12"/>
    <property type="match status" value="1"/>
</dbReference>
<feature type="domain" description="Histidine kinase" evidence="8">
    <location>
        <begin position="352"/>
        <end position="570"/>
    </location>
</feature>
<dbReference type="InterPro" id="IPR003661">
    <property type="entry name" value="HisK_dim/P_dom"/>
</dbReference>
<dbReference type="PROSITE" id="PS50005">
    <property type="entry name" value="TPR"/>
    <property type="match status" value="2"/>
</dbReference>
<dbReference type="InterPro" id="IPR005467">
    <property type="entry name" value="His_kinase_dom"/>
</dbReference>
<keyword evidence="7" id="KW-1133">Transmembrane helix</keyword>
<evidence type="ECO:0000256" key="7">
    <source>
        <dbReference type="SAM" id="Phobius"/>
    </source>
</evidence>
<evidence type="ECO:0000256" key="1">
    <source>
        <dbReference type="ARBA" id="ARBA00000085"/>
    </source>
</evidence>
<dbReference type="SMART" id="SM00388">
    <property type="entry name" value="HisKA"/>
    <property type="match status" value="1"/>
</dbReference>
<feature type="transmembrane region" description="Helical" evidence="7">
    <location>
        <begin position="302"/>
        <end position="323"/>
    </location>
</feature>
<dbReference type="InterPro" id="IPR003594">
    <property type="entry name" value="HATPase_dom"/>
</dbReference>
<dbReference type="CDD" id="cd00082">
    <property type="entry name" value="HisKA"/>
    <property type="match status" value="1"/>
</dbReference>
<dbReference type="RefSeq" id="WP_219316471.1">
    <property type="nucleotide sequence ID" value="NZ_JAHWYN010000004.1"/>
</dbReference>
<feature type="repeat" description="TPR" evidence="6">
    <location>
        <begin position="99"/>
        <end position="132"/>
    </location>
</feature>
<gene>
    <name evidence="9" type="ORF">KZH69_05625</name>
</gene>
<dbReference type="PANTHER" id="PTHR43711:SF31">
    <property type="entry name" value="HISTIDINE KINASE"/>
    <property type="match status" value="1"/>
</dbReference>
<evidence type="ECO:0000313" key="9">
    <source>
        <dbReference type="EMBL" id="MBW4359958.1"/>
    </source>
</evidence>
<keyword evidence="7" id="KW-0812">Transmembrane</keyword>
<dbReference type="EC" id="2.7.13.3" evidence="2"/>
<keyword evidence="10" id="KW-1185">Reference proteome</keyword>
<dbReference type="PROSITE" id="PS50109">
    <property type="entry name" value="HIS_KIN"/>
    <property type="match status" value="1"/>
</dbReference>
<dbReference type="EMBL" id="JAHWYN010000004">
    <property type="protein sequence ID" value="MBW4359958.1"/>
    <property type="molecule type" value="Genomic_DNA"/>
</dbReference>
<evidence type="ECO:0000259" key="8">
    <source>
        <dbReference type="PROSITE" id="PS50109"/>
    </source>
</evidence>
<name>A0ABS6XVS8_9FLAO</name>
<dbReference type="InterPro" id="IPR050736">
    <property type="entry name" value="Sensor_HK_Regulatory"/>
</dbReference>
<protein>
    <recommendedName>
        <fullName evidence="2">histidine kinase</fullName>
        <ecNumber evidence="2">2.7.13.3</ecNumber>
    </recommendedName>
</protein>
<keyword evidence="5" id="KW-0902">Two-component regulatory system</keyword>
<keyword evidence="4 9" id="KW-0418">Kinase</keyword>
<sequence length="571" mass="65647">MPNQSTAFQKKINYTKGIALSYNNFGVYYKLKSDFPKALKYNYKSLHIYESLYDKSGIAKTNNGLGTIYVEFKNYKLALSCYNKALKSSQEINDKKSIATYLNNIGDVYLRAKVFAKALYYFDKAIKMNVFEKNSYEAGLNYTNIGITLNRLKEYKKSIKFCTKSALIYNNDSSIFNAYNKLELGISHYYLAIAEQNKIKKNQLLQQSLDYTNEALKIFEREESLIDIRDTYSYLSKIYKAYEKTEQALAFFEKSSNLNDSIFSNENKIQIEFLKSQREIELRNKKIEIQNLKIKSDSAKVYLLYTIISTVIILLSLFLWLYLSKRKINLKLKKKNKIISNINKQKDKFFSIIAHDLRGPFNGFLGLTELLAEDIDDMDKEEIQFAAINMRNSAKNLNLLLENLLEWSRMEQGLIPFSPQKINLTEAVKQCTATLQDAANKKNILIETNIDKNISVFADYHILQSVIRNILSNALKFTPKNGTVKIQARENQKNTVISIIDSGVGMDTKMVKNIFQLDAKNNRIGTDGEPSTGLGLILCKEFVVKHGGKIWLESEVNKGSIFYFNFPHAIT</sequence>
<keyword evidence="7" id="KW-0472">Membrane</keyword>
<dbReference type="Pfam" id="PF00512">
    <property type="entry name" value="HisKA"/>
    <property type="match status" value="1"/>
</dbReference>